<gene>
    <name evidence="2" type="ORF">EZS28_017355</name>
</gene>
<evidence type="ECO:0000313" key="3">
    <source>
        <dbReference type="Proteomes" id="UP000324800"/>
    </source>
</evidence>
<feature type="compositionally biased region" description="Basic and acidic residues" evidence="1">
    <location>
        <begin position="71"/>
        <end position="99"/>
    </location>
</feature>
<feature type="non-terminal residue" evidence="2">
    <location>
        <position position="441"/>
    </location>
</feature>
<dbReference type="OrthoDB" id="2020852at2759"/>
<evidence type="ECO:0000313" key="2">
    <source>
        <dbReference type="EMBL" id="KAA6387118.1"/>
    </source>
</evidence>
<name>A0A5J4VX36_9EUKA</name>
<comment type="caution">
    <text evidence="2">The sequence shown here is derived from an EMBL/GenBank/DDBJ whole genome shotgun (WGS) entry which is preliminary data.</text>
</comment>
<dbReference type="Proteomes" id="UP000324800">
    <property type="component" value="Unassembled WGS sequence"/>
</dbReference>
<dbReference type="EMBL" id="SNRW01004511">
    <property type="protein sequence ID" value="KAA6387118.1"/>
    <property type="molecule type" value="Genomic_DNA"/>
</dbReference>
<dbReference type="AlphaFoldDB" id="A0A5J4VX36"/>
<feature type="compositionally biased region" description="Basic and acidic residues" evidence="1">
    <location>
        <begin position="132"/>
        <end position="142"/>
    </location>
</feature>
<proteinExistence type="predicted"/>
<sequence>MSIDPKKISDQSTCPVDISGNIAFIPDNDAILSLDRALRAENEQLRKEKCEVESKCGEEIRTLKAQLRDENEQRLKAEKSAKEEKESAVKERKEKKELKIQIQNSEELEKRLIEKQNEKKKAEFDLRQEIEDKLESDERAQKLDQNNQEEIANKEKEKDDEIKQLKEELRRKEEEIRRKKEEMRRKEEEMRRKEEEMRRKEEELIRNKEELQSERRRADEAEQRIRRLEQDKEEEKQEKDKKESEFMKLKNENEKIKHEYPQVIAHDYNVMNSLTGLGPDILTDLLSMMQNFPIVIHNINSNYQYFSDINGIMKNITQNLNKNICSSLTQVMENGIWDLEAQFNTTQDDVYAALGIVQDSFNIPVGHGPGSNSGTAFFCGRAWSGRVCVKTGDFEAGNAAFTNNSILKIEFDSGKGTLHLFVDGAQQPIYISGINEKVRFV</sequence>
<feature type="compositionally biased region" description="Basic and acidic residues" evidence="1">
    <location>
        <begin position="151"/>
        <end position="204"/>
    </location>
</feature>
<evidence type="ECO:0000256" key="1">
    <source>
        <dbReference type="SAM" id="MobiDB-lite"/>
    </source>
</evidence>
<feature type="region of interest" description="Disordered" evidence="1">
    <location>
        <begin position="71"/>
        <end position="101"/>
    </location>
</feature>
<organism evidence="2 3">
    <name type="scientific">Streblomastix strix</name>
    <dbReference type="NCBI Taxonomy" id="222440"/>
    <lineage>
        <taxon>Eukaryota</taxon>
        <taxon>Metamonada</taxon>
        <taxon>Preaxostyla</taxon>
        <taxon>Oxymonadida</taxon>
        <taxon>Streblomastigidae</taxon>
        <taxon>Streblomastix</taxon>
    </lineage>
</organism>
<feature type="region of interest" description="Disordered" evidence="1">
    <location>
        <begin position="132"/>
        <end position="204"/>
    </location>
</feature>
<reference evidence="2 3" key="1">
    <citation type="submission" date="2019-03" db="EMBL/GenBank/DDBJ databases">
        <title>Single cell metagenomics reveals metabolic interactions within the superorganism composed of flagellate Streblomastix strix and complex community of Bacteroidetes bacteria on its surface.</title>
        <authorList>
            <person name="Treitli S.C."/>
            <person name="Kolisko M."/>
            <person name="Husnik F."/>
            <person name="Keeling P."/>
            <person name="Hampl V."/>
        </authorList>
    </citation>
    <scope>NUCLEOTIDE SEQUENCE [LARGE SCALE GENOMIC DNA]</scope>
    <source>
        <strain evidence="2">ST1C</strain>
    </source>
</reference>
<accession>A0A5J4VX36</accession>
<protein>
    <submittedName>
        <fullName evidence="2">Uncharacterized protein</fullName>
    </submittedName>
</protein>